<name>A0AAU8FWC3_9MICO</name>
<protein>
    <submittedName>
        <fullName evidence="1">Uncharacterized protein</fullName>
    </submittedName>
</protein>
<organism evidence="1">
    <name type="scientific">Cellulosimicrobium sp. ES-005</name>
    <dbReference type="NCBI Taxonomy" id="3163031"/>
    <lineage>
        <taxon>Bacteria</taxon>
        <taxon>Bacillati</taxon>
        <taxon>Actinomycetota</taxon>
        <taxon>Actinomycetes</taxon>
        <taxon>Micrococcales</taxon>
        <taxon>Promicromonosporaceae</taxon>
        <taxon>Cellulosimicrobium</taxon>
    </lineage>
</organism>
<dbReference type="AlphaFoldDB" id="A0AAU8FWC3"/>
<reference evidence="1" key="1">
    <citation type="submission" date="2024-06" db="EMBL/GenBank/DDBJ databases">
        <title>Complete genome sequence of the cellulolytic actinobacterium, Cellulosimicrobium ES-005.</title>
        <authorList>
            <person name="Matthews C.T."/>
            <person name="Underwood K.D."/>
            <person name="Ghanchi K.M."/>
            <person name="Fields S.D."/>
            <person name="Gardner S.G."/>
        </authorList>
    </citation>
    <scope>NUCLEOTIDE SEQUENCE</scope>
    <source>
        <strain evidence="1">ES-005</strain>
    </source>
</reference>
<sequence>MTQFSYPFDDQEVTESEYSALFRELQDTGVTSSGGLTVSADSSGLNVKVSPGDAVVRGHFYSSTGIETLPIAPGEGAARIDTVVLRLDPQANEVALEVLKGIASTTPAPPALTRTSTGVFDEPLADVAVPANAVTIAASAVTIRKSFTGTRVREWTTALRPTSPRRYQLGYNTTRSTWEFWDGQGWVDLVSWATMPGRPTTSTNDGRTIFVSDNAPTASQGANGDLWFEF</sequence>
<dbReference type="RefSeq" id="WP_353707300.1">
    <property type="nucleotide sequence ID" value="NZ_CP159290.1"/>
</dbReference>
<evidence type="ECO:0000313" key="1">
    <source>
        <dbReference type="EMBL" id="XCH28898.1"/>
    </source>
</evidence>
<gene>
    <name evidence="1" type="ORF">ABRQ22_15025</name>
</gene>
<dbReference type="EMBL" id="CP159290">
    <property type="protein sequence ID" value="XCH28898.1"/>
    <property type="molecule type" value="Genomic_DNA"/>
</dbReference>
<accession>A0AAU8FWC3</accession>
<proteinExistence type="predicted"/>